<keyword evidence="7" id="KW-1185">Reference proteome</keyword>
<evidence type="ECO:0000256" key="2">
    <source>
        <dbReference type="ARBA" id="ARBA00023172"/>
    </source>
</evidence>
<feature type="region of interest" description="Disordered" evidence="4">
    <location>
        <begin position="256"/>
        <end position="327"/>
    </location>
</feature>
<evidence type="ECO:0000313" key="6">
    <source>
        <dbReference type="EMBL" id="NED96923.1"/>
    </source>
</evidence>
<evidence type="ECO:0000259" key="5">
    <source>
        <dbReference type="SMART" id="SM00559"/>
    </source>
</evidence>
<dbReference type="GO" id="GO:0006310">
    <property type="term" value="P:DNA recombination"/>
    <property type="evidence" value="ECO:0007669"/>
    <property type="project" value="UniProtKB-KW"/>
</dbReference>
<comment type="subunit">
    <text evidence="3">Homodimer. Interacts with LigD.</text>
</comment>
<dbReference type="InterPro" id="IPR009187">
    <property type="entry name" value="Prok_Ku"/>
</dbReference>
<dbReference type="GO" id="GO:0006303">
    <property type="term" value="P:double-strand break repair via nonhomologous end joining"/>
    <property type="evidence" value="ECO:0007669"/>
    <property type="project" value="UniProtKB-UniRule"/>
</dbReference>
<dbReference type="Gene3D" id="2.40.290.10">
    <property type="match status" value="1"/>
</dbReference>
<dbReference type="Pfam" id="PF02735">
    <property type="entry name" value="Ku"/>
    <property type="match status" value="1"/>
</dbReference>
<dbReference type="HAMAP" id="MF_01875">
    <property type="entry name" value="Prokaryotic_Ku"/>
    <property type="match status" value="1"/>
</dbReference>
<dbReference type="CDD" id="cd00789">
    <property type="entry name" value="KU_like"/>
    <property type="match status" value="1"/>
</dbReference>
<organism evidence="6 7">
    <name type="scientific">Phytoactinopolyspora alkaliphila</name>
    <dbReference type="NCBI Taxonomy" id="1783498"/>
    <lineage>
        <taxon>Bacteria</taxon>
        <taxon>Bacillati</taxon>
        <taxon>Actinomycetota</taxon>
        <taxon>Actinomycetes</taxon>
        <taxon>Jiangellales</taxon>
        <taxon>Jiangellaceae</taxon>
        <taxon>Phytoactinopolyspora</taxon>
    </lineage>
</organism>
<dbReference type="InterPro" id="IPR016194">
    <property type="entry name" value="SPOC-like_C_dom_sf"/>
</dbReference>
<comment type="function">
    <text evidence="3">With LigD forms a non-homologous end joining (NHEJ) DNA repair enzyme, which repairs dsDNA breaks with reduced fidelity. Binds linear dsDNA with 5'- and 3'- overhangs but not closed circular dsDNA nor ssDNA. Recruits and stimulates the ligase activity of LigD.</text>
</comment>
<dbReference type="AlphaFoldDB" id="A0A6N9YPJ3"/>
<proteinExistence type="inferred from homology"/>
<dbReference type="GO" id="GO:0003690">
    <property type="term" value="F:double-stranded DNA binding"/>
    <property type="evidence" value="ECO:0007669"/>
    <property type="project" value="UniProtKB-UniRule"/>
</dbReference>
<dbReference type="PIRSF" id="PIRSF006493">
    <property type="entry name" value="Prok_Ku"/>
    <property type="match status" value="1"/>
</dbReference>
<evidence type="ECO:0000313" key="7">
    <source>
        <dbReference type="Proteomes" id="UP000469185"/>
    </source>
</evidence>
<protein>
    <recommendedName>
        <fullName evidence="3">Non-homologous end joining protein Ku</fullName>
    </recommendedName>
</protein>
<dbReference type="NCBIfam" id="TIGR02772">
    <property type="entry name" value="Ku_bact"/>
    <property type="match status" value="1"/>
</dbReference>
<dbReference type="FunFam" id="2.40.290.10:FF:000004">
    <property type="entry name" value="Non-homologous end joining protein Ku"/>
    <property type="match status" value="1"/>
</dbReference>
<evidence type="ECO:0000256" key="1">
    <source>
        <dbReference type="ARBA" id="ARBA00023125"/>
    </source>
</evidence>
<reference evidence="6 7" key="1">
    <citation type="submission" date="2020-02" db="EMBL/GenBank/DDBJ databases">
        <authorList>
            <person name="Li X.-J."/>
            <person name="Feng X.-M."/>
        </authorList>
    </citation>
    <scope>NUCLEOTIDE SEQUENCE [LARGE SCALE GENOMIC DNA]</scope>
    <source>
        <strain evidence="6 7">CGMCC 4.7225</strain>
    </source>
</reference>
<keyword evidence="3" id="KW-0227">DNA damage</keyword>
<feature type="compositionally biased region" description="Low complexity" evidence="4">
    <location>
        <begin position="292"/>
        <end position="320"/>
    </location>
</feature>
<dbReference type="RefSeq" id="WP_163819692.1">
    <property type="nucleotide sequence ID" value="NZ_JAAGOB010000008.1"/>
</dbReference>
<dbReference type="InterPro" id="IPR006164">
    <property type="entry name" value="DNA_bd_Ku70/Ku80"/>
</dbReference>
<dbReference type="PANTHER" id="PTHR41251:SF1">
    <property type="entry name" value="NON-HOMOLOGOUS END JOINING PROTEIN KU"/>
    <property type="match status" value="1"/>
</dbReference>
<feature type="domain" description="Ku" evidence="5">
    <location>
        <begin position="53"/>
        <end position="183"/>
    </location>
</feature>
<name>A0A6N9YPJ3_9ACTN</name>
<comment type="caution">
    <text evidence="6">The sequence shown here is derived from an EMBL/GenBank/DDBJ whole genome shotgun (WGS) entry which is preliminary data.</text>
</comment>
<dbReference type="SUPFAM" id="SSF100939">
    <property type="entry name" value="SPOC domain-like"/>
    <property type="match status" value="1"/>
</dbReference>
<keyword evidence="2 3" id="KW-0233">DNA recombination</keyword>
<dbReference type="EMBL" id="JAAGOB010000008">
    <property type="protein sequence ID" value="NED96923.1"/>
    <property type="molecule type" value="Genomic_DNA"/>
</dbReference>
<keyword evidence="3" id="KW-0234">DNA repair</keyword>
<gene>
    <name evidence="3" type="primary">ku</name>
    <name evidence="6" type="ORF">G1H11_16575</name>
</gene>
<evidence type="ECO:0000256" key="4">
    <source>
        <dbReference type="SAM" id="MobiDB-lite"/>
    </source>
</evidence>
<evidence type="ECO:0000256" key="3">
    <source>
        <dbReference type="HAMAP-Rule" id="MF_01875"/>
    </source>
</evidence>
<dbReference type="PANTHER" id="PTHR41251">
    <property type="entry name" value="NON-HOMOLOGOUS END JOINING PROTEIN KU"/>
    <property type="match status" value="1"/>
</dbReference>
<accession>A0A6N9YPJ3</accession>
<dbReference type="Proteomes" id="UP000469185">
    <property type="component" value="Unassembled WGS sequence"/>
</dbReference>
<sequence length="327" mass="35691">MARPVWSGSISFGLVNIGVGLYSATENRDVSFHQFEKGTDKRVRNKRVAEGTDREVAYEDITKGYETESGEHVIITQDELESVQPETSRAITIDDFVELAGIDPIYYQRSYYLAPRGEEHQHAYALLRDAMKDSGLAGIATLVMRNKQYLAAIRAQDDVLVLTTMHFADEIRQPRDVADDIPGRRKLPKKEFDTAVQLIKQLSTDWKPESYHDTYREQVLRVVEQKAKGQEVDVEEAPEPQGDVIDLVAALEQSIQKARDGQGRASSGGKSGGRSSGARSSGKSSSGGSGSSKGRTAKSSSGKNSSAKNSKSGSARSSSGKSRKKAS</sequence>
<keyword evidence="1 3" id="KW-0238">DNA-binding</keyword>
<dbReference type="SMART" id="SM00559">
    <property type="entry name" value="Ku78"/>
    <property type="match status" value="1"/>
</dbReference>
<comment type="similarity">
    <text evidence="3">Belongs to the prokaryotic Ku family.</text>
</comment>